<protein>
    <recommendedName>
        <fullName evidence="3">Lipoprotein</fullName>
    </recommendedName>
</protein>
<organism evidence="1 2">
    <name type="scientific">Pseudomonas saponiphila</name>
    <dbReference type="NCBI Taxonomy" id="556534"/>
    <lineage>
        <taxon>Bacteria</taxon>
        <taxon>Pseudomonadati</taxon>
        <taxon>Pseudomonadota</taxon>
        <taxon>Gammaproteobacteria</taxon>
        <taxon>Pseudomonadales</taxon>
        <taxon>Pseudomonadaceae</taxon>
        <taxon>Pseudomonas</taxon>
    </lineage>
</organism>
<sequence>MFRTLLGAAALIATLALTGCVSYNVTGPLGAPLHPAPISSPRTAQIADVQVTAPGIDEATRTAISRSLTAQLTPYVKSAGYFQQLSEFPTRLGEDDVVLKFNMTSLKGHRAPHPGYLPGALLTLTVWIWVNGPIYVDSFDLAGDLSIVDRNGKELASAREQLKFERNVGLYGREYWAPTQGAKQLNELVAKLLDNASARLAQR</sequence>
<accession>A0A1H4PFK9</accession>
<gene>
    <name evidence="1" type="ORF">SAMN05216178_3299</name>
</gene>
<dbReference type="EMBL" id="FNTJ01000001">
    <property type="protein sequence ID" value="SEC06205.1"/>
    <property type="molecule type" value="Genomic_DNA"/>
</dbReference>
<evidence type="ECO:0000313" key="2">
    <source>
        <dbReference type="Proteomes" id="UP000198982"/>
    </source>
</evidence>
<dbReference type="Proteomes" id="UP000198982">
    <property type="component" value="Unassembled WGS sequence"/>
</dbReference>
<evidence type="ECO:0008006" key="3">
    <source>
        <dbReference type="Google" id="ProtNLM"/>
    </source>
</evidence>
<dbReference type="PROSITE" id="PS51257">
    <property type="entry name" value="PROKAR_LIPOPROTEIN"/>
    <property type="match status" value="1"/>
</dbReference>
<reference evidence="2" key="1">
    <citation type="submission" date="2016-10" db="EMBL/GenBank/DDBJ databases">
        <authorList>
            <person name="Varghese N."/>
            <person name="Submissions S."/>
        </authorList>
    </citation>
    <scope>NUCLEOTIDE SEQUENCE [LARGE SCALE GENOMIC DNA]</scope>
    <source>
        <strain evidence="2">DSM 9751</strain>
    </source>
</reference>
<dbReference type="RefSeq" id="WP_092315237.1">
    <property type="nucleotide sequence ID" value="NZ_FNTJ01000001.1"/>
</dbReference>
<evidence type="ECO:0000313" key="1">
    <source>
        <dbReference type="EMBL" id="SEC06205.1"/>
    </source>
</evidence>
<dbReference type="AlphaFoldDB" id="A0A1H4PFK9"/>
<name>A0A1H4PFK9_9PSED</name>
<keyword evidence="2" id="KW-1185">Reference proteome</keyword>
<proteinExistence type="predicted"/>